<accession>A0A1T4MHZ2</accession>
<organism evidence="1 2">
    <name type="scientific">Pilibacter termitis</name>
    <dbReference type="NCBI Taxonomy" id="263852"/>
    <lineage>
        <taxon>Bacteria</taxon>
        <taxon>Bacillati</taxon>
        <taxon>Bacillota</taxon>
        <taxon>Bacilli</taxon>
        <taxon>Lactobacillales</taxon>
        <taxon>Enterococcaceae</taxon>
        <taxon>Pilibacter</taxon>
    </lineage>
</organism>
<sequence length="283" mass="31684">MKKSLLIIPAILLGVGIGTVIALSGEKAMVNANDESVSFSREQQPDMERIKKDYPNYDFSSAKCLRATTATLDLIIENWRQDKEGGNKEWFDEEERILDDKDWVLRDKAGGYFVGGDGVSVISDENNKVIEFYDAKTDPNATTVGEIRAKIRSLGGGQMQEKVSFNEQLSDIENLKRLYPNLMISPSAQLVKAPFSALEEVEREVSENGVENGSAFWLKNTKKRAGKADDRVLFTDKGAFVIIQAEERLAIAKMEGNVVTEYYDTFTDLNVATFQEIKEMLAE</sequence>
<gene>
    <name evidence="1" type="ORF">SAMN02745116_01093</name>
</gene>
<dbReference type="EMBL" id="FUXI01000010">
    <property type="protein sequence ID" value="SJZ66394.1"/>
    <property type="molecule type" value="Genomic_DNA"/>
</dbReference>
<evidence type="ECO:0000313" key="1">
    <source>
        <dbReference type="EMBL" id="SJZ66394.1"/>
    </source>
</evidence>
<dbReference type="Proteomes" id="UP000190328">
    <property type="component" value="Unassembled WGS sequence"/>
</dbReference>
<keyword evidence="2" id="KW-1185">Reference proteome</keyword>
<evidence type="ECO:0000313" key="2">
    <source>
        <dbReference type="Proteomes" id="UP000190328"/>
    </source>
</evidence>
<name>A0A1T4MHZ2_9ENTE</name>
<dbReference type="AlphaFoldDB" id="A0A1T4MHZ2"/>
<dbReference type="RefSeq" id="WP_078807018.1">
    <property type="nucleotide sequence ID" value="NZ_FUXI01000010.1"/>
</dbReference>
<reference evidence="1 2" key="1">
    <citation type="submission" date="2017-02" db="EMBL/GenBank/DDBJ databases">
        <authorList>
            <person name="Peterson S.W."/>
        </authorList>
    </citation>
    <scope>NUCLEOTIDE SEQUENCE [LARGE SCALE GENOMIC DNA]</scope>
    <source>
        <strain evidence="1 2">ATCC BAA-1030</strain>
    </source>
</reference>
<protein>
    <submittedName>
        <fullName evidence="1">Uncharacterized protein</fullName>
    </submittedName>
</protein>
<proteinExistence type="predicted"/>